<dbReference type="Pfam" id="PF21089">
    <property type="entry name" value="PKS_DH_N"/>
    <property type="match status" value="1"/>
</dbReference>
<dbReference type="SUPFAM" id="SSF51735">
    <property type="entry name" value="NAD(P)-binding Rossmann-fold domains"/>
    <property type="match status" value="3"/>
</dbReference>
<dbReference type="PROSITE" id="PS52004">
    <property type="entry name" value="KS3_2"/>
    <property type="match status" value="1"/>
</dbReference>
<dbReference type="PROSITE" id="PS01162">
    <property type="entry name" value="QOR_ZETA_CRYSTAL"/>
    <property type="match status" value="1"/>
</dbReference>
<keyword evidence="7" id="KW-0012">Acyltransferase</keyword>
<dbReference type="GO" id="GO:0016491">
    <property type="term" value="F:oxidoreductase activity"/>
    <property type="evidence" value="ECO:0007669"/>
    <property type="project" value="UniProtKB-KW"/>
</dbReference>
<dbReference type="SUPFAM" id="SSF53901">
    <property type="entry name" value="Thiolase-like"/>
    <property type="match status" value="1"/>
</dbReference>
<dbReference type="CDD" id="cd05195">
    <property type="entry name" value="enoyl_red"/>
    <property type="match status" value="1"/>
</dbReference>
<dbReference type="PANTHER" id="PTHR43775:SF37">
    <property type="entry name" value="SI:DKEY-61P9.11"/>
    <property type="match status" value="1"/>
</dbReference>
<feature type="domain" description="Carrier" evidence="9">
    <location>
        <begin position="2416"/>
        <end position="2493"/>
    </location>
</feature>
<evidence type="ECO:0000256" key="6">
    <source>
        <dbReference type="ARBA" id="ARBA00023268"/>
    </source>
</evidence>
<organism evidence="12 13">
    <name type="scientific">Phomopsis amygdali</name>
    <name type="common">Fusicoccum amygdali</name>
    <dbReference type="NCBI Taxonomy" id="1214568"/>
    <lineage>
        <taxon>Eukaryota</taxon>
        <taxon>Fungi</taxon>
        <taxon>Dikarya</taxon>
        <taxon>Ascomycota</taxon>
        <taxon>Pezizomycotina</taxon>
        <taxon>Sordariomycetes</taxon>
        <taxon>Sordariomycetidae</taxon>
        <taxon>Diaporthales</taxon>
        <taxon>Diaporthaceae</taxon>
        <taxon>Diaporthe</taxon>
    </lineage>
</organism>
<feature type="active site" description="Proton acceptor; for dehydratase activity" evidence="8">
    <location>
        <position position="1006"/>
    </location>
</feature>
<dbReference type="Proteomes" id="UP001265746">
    <property type="component" value="Unassembled WGS sequence"/>
</dbReference>
<dbReference type="CDD" id="cd05274">
    <property type="entry name" value="KR_FAS_SDR_x"/>
    <property type="match status" value="1"/>
</dbReference>
<dbReference type="Pfam" id="PF16197">
    <property type="entry name" value="KAsynt_C_assoc"/>
    <property type="match status" value="1"/>
</dbReference>
<dbReference type="Pfam" id="PF00109">
    <property type="entry name" value="ketoacyl-synt"/>
    <property type="match status" value="1"/>
</dbReference>
<sequence>MGVPIAIVGMGCRLPGGNSSPSKLWDFLCSSKSSWRPKAPRDRFNWDAFTHPTDPDFDGTFQIAGGHFHGEDVDLSRFDSAFFGLPLSEARILDPQQRLLLEVSYECLENGGIPMEAIAGRKIGCFVAFSMGEYGKLWDKDLEYHQNYHAVGTGEAIYANRISHVYDIAGPSMAFDTGCSGSMVGLDIACRYLSAGLIEGCFVGGTNLTLIPEVLGRKPRLLSKSGQCHTFDSLADGFSRADATSVVYLKRLDDAVRDGDPIRAVVRGTSNGFDGRTPGILMPSKEAQVANMLQAYANAGISREEFGQTAYFECHGTGTPTGDPIEVDAIGKVFAKHKSVDVPLLIGSAKTNLGHSEAASALTHIIKTSLILDSGVIPPTIGIQKFNPAIDFHNGRIKVVQELMPLPEKTRKRISIQAFGYGGANSHTILESADDYLTQQQQETCTYKYSTGRLAQLQGSSEEESQDAASRPYLMLLSANDAHSLVENALSLQKHVKDAPQISRLDLSYTLGVRRSKLFHRGFSILSAGAPLESAFSQESLSSAKREHMEPPRVGFIFTGQGAQRPGMGATLIRDFPSVRATLGRLDTYLAALPPQNRPDWTFAAELVKPDGETRIHDPRFAQPLTCAVQIAVVNLLNQWGVKPDAGVVGHSSGEIPAAYAAGMLSERQAITVAYFRGFSITSTLEKNDTLWADAGMLAVGLGSEEALKRVKQLESQSSSPMDLVVACDNSPDSVTISGATSGLDALATKLVAEGTFARKLKVPKAYHNPHYMGRYSHIFKDALEASGTFSPKGQTHAETAPMYSSTMRGVKVHGSDVRDPEYWRRNMEGTVLFNDALTAMLSKPQHASTRPQVLIEIGPSSTLKGPVRQILTSFTSSGTLKPEEVPRYIPTLIGGSDASEDVLKTAGNLFTLGFPVDMPKVNALETISPTGSVTHTHGRMIVDLPNYAWNKSRALWHEPRASRNHRFKQFRRHEILGSRVPDDNPLVPTWRNFLSLSNTKWLADHKLNDDVVFPAAGYIAMAIEAVRQISSAAPQGNEATAFELRNIHIKSALVLNAAANAEGGVYTFLTLTRASSESKWYSFSICSQQPAPSDRRPGPLSKEESKADVHCYGEIAGVPRRGAEPSPDPYIARIRRESGGWTGSQASTRVWYRNFSRIGYNYTNSFQVLSSLRAPAVESQAGDTRPSAEAVIALPVAETLRSHYAVAPAVIDGVLQTLLATSAWGKPGGLHNLAVPTKIDGLYVAAPEPESANLRCSSYIIPEVQDSEASKDGILGSAEAVDERTGQLVIALDKLACTNINQGQDGRGDFTEVHKVVWKPDVSSLGQLEIGAEDGPFMDVVFDLLAHQNPSAKWLEIGDAGGLVTSEALKTLAPKDGFPRLNSYTLSGHHDNSLGPELEETFQKEFPAANVSYKALNLDDMHSAEPEYDLVVAQDVSLREGERDWIQGAKTVLKPNGRLVLLLEKLGEAELSPLPFGLSRADSGLVLEADISTKNFLDGETQKKFSRVLVLKSVEESLNKPRALEGEVSLLGQRDRIARIVSSMAVDEDNLSSPVTIQCADAILFLGGLFNAELLASISEDTRAIIKSLISEGTGKSKPVIWLTQGSQMDANGDSRVANGVGGAMAAGLSRTLAKEEPDLALLTVDIDESTPAAAFPVLLDRILRNVAVHGSDEREFAIRDGVVYVNRIVPDLSTFEDLHPVPLKQVQNEGGIQVQHDGQDKQGEWKLQIRQVGLLQTLSFAQVPPVEVSQPLDPSEVEVSMRAVGVNFKDVAICMGILPHKNFGLEFAGIVTRVGAAVSHLRPGQRVGGLPSLHHGAYRSLIRSPGWLCFEIPDAMSFEEAATMPCVYFTVIHSLIQKANMRWGQSILIHSGAGGVGLAAIQVARHLGAGEIYVTCGSEEKRRHLIEVEGVAPGNIFSSRSDSFVRGVARATGGRGVDVVLNSLSGDLLDASWGCVAEGGCVVDVSRVDFLRRNRLQMRPFCHSTSFHGVDASQVMTHEVVAGEVIRILAELAAAGRVRPISPMQTFGLDEVEAAFRLMQSGRSMGKLVVSRRAGDGCAQGVDMTDAKIHVQPFRMGDLLTLPAEATYVLIGCLGGIGRSITRSMFDRGARSVVMLSPSGDDRPAAKELVAFLRRNGAVVTVVRGDVGRMEDVSAAMAAAPRGRPVRGIVHSAMVLRDAPFAGSTSADFNAVAGPKVHGAHNLHIASLGLADPRAVDFFVMLSSVSGVAGNFGQTAYAAANSYLDALAAHRHGLGLAGTALDLGFVEDVGWATENEELNQRMAAMGVLAVQVKEAELLALVELEMKRSCERQAAASAAATVDATAGACVDGKQRGRRRLTLSFECPAQRIFGLTSTNSTPSKSYAVPRLRALLNGGSGPGSSSASLSQSGPAAALLQHLKSSGKGKDSGASLAAVMPLAQEALLHKMSEFLLVPVDEIDAGRSPESVGVDSLVAVELRTWLRDSLGVAASTMDILKAASFRSLAETVAKRLVDKEKEKKG</sequence>
<dbReference type="GO" id="GO:0004312">
    <property type="term" value="F:fatty acid synthase activity"/>
    <property type="evidence" value="ECO:0007669"/>
    <property type="project" value="TreeGrafter"/>
</dbReference>
<evidence type="ECO:0000256" key="7">
    <source>
        <dbReference type="ARBA" id="ARBA00023315"/>
    </source>
</evidence>
<feature type="domain" description="Ketosynthase family 3 (KS3)" evidence="10">
    <location>
        <begin position="2"/>
        <end position="432"/>
    </location>
</feature>
<dbReference type="InterPro" id="IPR014030">
    <property type="entry name" value="Ketoacyl_synth_N"/>
</dbReference>
<dbReference type="GO" id="GO:0031177">
    <property type="term" value="F:phosphopantetheine binding"/>
    <property type="evidence" value="ECO:0007669"/>
    <property type="project" value="InterPro"/>
</dbReference>
<dbReference type="InterPro" id="IPR049552">
    <property type="entry name" value="PKS_DH_N"/>
</dbReference>
<dbReference type="Gene3D" id="3.40.50.720">
    <property type="entry name" value="NAD(P)-binding Rossmann-like Domain"/>
    <property type="match status" value="2"/>
</dbReference>
<evidence type="ECO:0000259" key="9">
    <source>
        <dbReference type="PROSITE" id="PS50075"/>
    </source>
</evidence>
<dbReference type="SMART" id="SM00822">
    <property type="entry name" value="PKS_KR"/>
    <property type="match status" value="1"/>
</dbReference>
<dbReference type="InterPro" id="IPR013154">
    <property type="entry name" value="ADH-like_N"/>
</dbReference>
<dbReference type="SMART" id="SM00823">
    <property type="entry name" value="PKS_PP"/>
    <property type="match status" value="1"/>
</dbReference>
<dbReference type="Gene3D" id="3.40.47.10">
    <property type="match status" value="1"/>
</dbReference>
<accession>A0AAD9S950</accession>
<dbReference type="SUPFAM" id="SSF47336">
    <property type="entry name" value="ACP-like"/>
    <property type="match status" value="1"/>
</dbReference>
<dbReference type="Gene3D" id="3.40.366.10">
    <property type="entry name" value="Malonyl-Coenzyme A Acyl Carrier Protein, domain 2"/>
    <property type="match status" value="1"/>
</dbReference>
<proteinExistence type="predicted"/>
<dbReference type="InterPro" id="IPR020806">
    <property type="entry name" value="PKS_PP-bd"/>
</dbReference>
<dbReference type="InterPro" id="IPR014031">
    <property type="entry name" value="Ketoacyl_synth_C"/>
</dbReference>
<dbReference type="Pfam" id="PF23297">
    <property type="entry name" value="ACP_SdgA_C"/>
    <property type="match status" value="1"/>
</dbReference>
<dbReference type="InterPro" id="IPR006162">
    <property type="entry name" value="Ppantetheine_attach_site"/>
</dbReference>
<keyword evidence="13" id="KW-1185">Reference proteome</keyword>
<dbReference type="Gene3D" id="3.40.50.150">
    <property type="entry name" value="Vaccinia Virus protein VP39"/>
    <property type="match status" value="1"/>
</dbReference>
<evidence type="ECO:0000256" key="1">
    <source>
        <dbReference type="ARBA" id="ARBA00022450"/>
    </source>
</evidence>
<dbReference type="InterPro" id="IPR011032">
    <property type="entry name" value="GroES-like_sf"/>
</dbReference>
<dbReference type="Gene3D" id="1.10.1200.10">
    <property type="entry name" value="ACP-like"/>
    <property type="match status" value="1"/>
</dbReference>
<dbReference type="PANTHER" id="PTHR43775">
    <property type="entry name" value="FATTY ACID SYNTHASE"/>
    <property type="match status" value="1"/>
</dbReference>
<keyword evidence="2" id="KW-0597">Phosphoprotein</keyword>
<dbReference type="Gene3D" id="3.90.180.10">
    <property type="entry name" value="Medium-chain alcohol dehydrogenases, catalytic domain"/>
    <property type="match status" value="1"/>
</dbReference>
<dbReference type="Pfam" id="PF14765">
    <property type="entry name" value="PS-DH"/>
    <property type="match status" value="1"/>
</dbReference>
<dbReference type="InterPro" id="IPR016036">
    <property type="entry name" value="Malonyl_transacylase_ACP-bd"/>
</dbReference>
<dbReference type="InterPro" id="IPR049900">
    <property type="entry name" value="PKS_mFAS_DH"/>
</dbReference>
<dbReference type="InterPro" id="IPR013968">
    <property type="entry name" value="PKS_KR"/>
</dbReference>
<dbReference type="InterPro" id="IPR029063">
    <property type="entry name" value="SAM-dependent_MTases_sf"/>
</dbReference>
<dbReference type="GO" id="GO:0006633">
    <property type="term" value="P:fatty acid biosynthetic process"/>
    <property type="evidence" value="ECO:0007669"/>
    <property type="project" value="TreeGrafter"/>
</dbReference>
<dbReference type="Pfam" id="PF08240">
    <property type="entry name" value="ADH_N"/>
    <property type="match status" value="1"/>
</dbReference>
<keyword evidence="3" id="KW-0808">Transferase</keyword>
<dbReference type="Pfam" id="PF08659">
    <property type="entry name" value="KR"/>
    <property type="match status" value="1"/>
</dbReference>
<dbReference type="InterPro" id="IPR020807">
    <property type="entry name" value="PKS_DH"/>
</dbReference>
<dbReference type="InterPro" id="IPR016035">
    <property type="entry name" value="Acyl_Trfase/lysoPLipase"/>
</dbReference>
<protein>
    <submittedName>
        <fullName evidence="12">Uncharacterized protein</fullName>
    </submittedName>
</protein>
<feature type="domain" description="PKS/mFAS DH" evidence="11">
    <location>
        <begin position="974"/>
        <end position="1307"/>
    </location>
</feature>
<name>A0AAD9S950_PHOAM</name>
<dbReference type="EMBL" id="JAUJFL010000006">
    <property type="protein sequence ID" value="KAK2601477.1"/>
    <property type="molecule type" value="Genomic_DNA"/>
</dbReference>
<dbReference type="SMART" id="SM00829">
    <property type="entry name" value="PKS_ER"/>
    <property type="match status" value="1"/>
</dbReference>
<feature type="active site" description="Proton donor; for dehydratase activity" evidence="8">
    <location>
        <position position="1213"/>
    </location>
</feature>
<feature type="region of interest" description="C-terminal hotdog fold" evidence="8">
    <location>
        <begin position="1141"/>
        <end position="1307"/>
    </location>
</feature>
<evidence type="ECO:0000313" key="13">
    <source>
        <dbReference type="Proteomes" id="UP001265746"/>
    </source>
</evidence>
<evidence type="ECO:0000256" key="4">
    <source>
        <dbReference type="ARBA" id="ARBA00022857"/>
    </source>
</evidence>
<dbReference type="InterPro" id="IPR036736">
    <property type="entry name" value="ACP-like_sf"/>
</dbReference>
<dbReference type="InterPro" id="IPR057326">
    <property type="entry name" value="KR_dom"/>
</dbReference>
<dbReference type="PROSITE" id="PS52019">
    <property type="entry name" value="PKS_MFAS_DH"/>
    <property type="match status" value="1"/>
</dbReference>
<dbReference type="InterPro" id="IPR001227">
    <property type="entry name" value="Ac_transferase_dom_sf"/>
</dbReference>
<reference evidence="12" key="1">
    <citation type="submission" date="2023-06" db="EMBL/GenBank/DDBJ databases">
        <authorList>
            <person name="Noh H."/>
        </authorList>
    </citation>
    <scope>NUCLEOTIDE SEQUENCE</scope>
    <source>
        <strain evidence="12">DUCC20226</strain>
    </source>
</reference>
<dbReference type="InterPro" id="IPR050091">
    <property type="entry name" value="PKS_NRPS_Biosynth_Enz"/>
</dbReference>
<dbReference type="InterPro" id="IPR020843">
    <property type="entry name" value="ER"/>
</dbReference>
<dbReference type="Pfam" id="PF02801">
    <property type="entry name" value="Ketoacyl-synt_C"/>
    <property type="match status" value="1"/>
</dbReference>
<keyword evidence="6" id="KW-0511">Multifunctional enzyme</keyword>
<dbReference type="InterPro" id="IPR042104">
    <property type="entry name" value="PKS_dehydratase_sf"/>
</dbReference>
<dbReference type="SUPFAM" id="SSF52151">
    <property type="entry name" value="FabD/lysophospholipase-like"/>
    <property type="match status" value="1"/>
</dbReference>
<dbReference type="Gene3D" id="3.10.129.110">
    <property type="entry name" value="Polyketide synthase dehydratase"/>
    <property type="match status" value="1"/>
</dbReference>
<dbReference type="InterPro" id="IPR020841">
    <property type="entry name" value="PKS_Beta-ketoAc_synthase_dom"/>
</dbReference>
<dbReference type="GO" id="GO:0008270">
    <property type="term" value="F:zinc ion binding"/>
    <property type="evidence" value="ECO:0007669"/>
    <property type="project" value="InterPro"/>
</dbReference>
<evidence type="ECO:0000259" key="11">
    <source>
        <dbReference type="PROSITE" id="PS52019"/>
    </source>
</evidence>
<dbReference type="SUPFAM" id="SSF50129">
    <property type="entry name" value="GroES-like"/>
    <property type="match status" value="1"/>
</dbReference>
<dbReference type="CDD" id="cd00833">
    <property type="entry name" value="PKS"/>
    <property type="match status" value="1"/>
</dbReference>
<dbReference type="InterPro" id="IPR014043">
    <property type="entry name" value="Acyl_transferase_dom"/>
</dbReference>
<evidence type="ECO:0000313" key="12">
    <source>
        <dbReference type="EMBL" id="KAK2601477.1"/>
    </source>
</evidence>
<keyword evidence="5" id="KW-0560">Oxidoreductase</keyword>
<evidence type="ECO:0000256" key="2">
    <source>
        <dbReference type="ARBA" id="ARBA00022553"/>
    </source>
</evidence>
<dbReference type="GO" id="GO:0044550">
    <property type="term" value="P:secondary metabolite biosynthetic process"/>
    <property type="evidence" value="ECO:0007669"/>
    <property type="project" value="TreeGrafter"/>
</dbReference>
<evidence type="ECO:0000259" key="10">
    <source>
        <dbReference type="PROSITE" id="PS52004"/>
    </source>
</evidence>
<dbReference type="Pfam" id="PF13602">
    <property type="entry name" value="ADH_zinc_N_2"/>
    <property type="match status" value="1"/>
</dbReference>
<dbReference type="SMART" id="SM00826">
    <property type="entry name" value="PKS_DH"/>
    <property type="match status" value="1"/>
</dbReference>
<evidence type="ECO:0000256" key="3">
    <source>
        <dbReference type="ARBA" id="ARBA00022679"/>
    </source>
</evidence>
<gene>
    <name evidence="12" type="ORF">N8I77_010925</name>
</gene>
<keyword evidence="1" id="KW-0596">Phosphopantetheine</keyword>
<dbReference type="Pfam" id="PF00698">
    <property type="entry name" value="Acyl_transf_1"/>
    <property type="match status" value="1"/>
</dbReference>
<dbReference type="SUPFAM" id="SSF55048">
    <property type="entry name" value="Probable ACP-binding domain of malonyl-CoA ACP transacylase"/>
    <property type="match status" value="1"/>
</dbReference>
<dbReference type="InterPro" id="IPR049551">
    <property type="entry name" value="PKS_DH_C"/>
</dbReference>
<evidence type="ECO:0000256" key="8">
    <source>
        <dbReference type="PROSITE-ProRule" id="PRU01363"/>
    </source>
</evidence>
<dbReference type="InterPro" id="IPR009081">
    <property type="entry name" value="PP-bd_ACP"/>
</dbReference>
<dbReference type="InterPro" id="IPR032821">
    <property type="entry name" value="PKS_assoc"/>
</dbReference>
<evidence type="ECO:0000256" key="5">
    <source>
        <dbReference type="ARBA" id="ARBA00023002"/>
    </source>
</evidence>
<keyword evidence="4" id="KW-0521">NADP</keyword>
<dbReference type="SMART" id="SM00827">
    <property type="entry name" value="PKS_AT"/>
    <property type="match status" value="1"/>
</dbReference>
<dbReference type="InterPro" id="IPR016039">
    <property type="entry name" value="Thiolase-like"/>
</dbReference>
<dbReference type="SMART" id="SM00825">
    <property type="entry name" value="PKS_KS"/>
    <property type="match status" value="1"/>
</dbReference>
<dbReference type="InterPro" id="IPR002364">
    <property type="entry name" value="Quin_OxRdtase/zeta-crystal_CS"/>
</dbReference>
<feature type="region of interest" description="N-terminal hotdog fold" evidence="8">
    <location>
        <begin position="974"/>
        <end position="1123"/>
    </location>
</feature>
<dbReference type="InterPro" id="IPR036291">
    <property type="entry name" value="NAD(P)-bd_dom_sf"/>
</dbReference>
<dbReference type="PROSITE" id="PS50075">
    <property type="entry name" value="CARRIER"/>
    <property type="match status" value="1"/>
</dbReference>
<dbReference type="PROSITE" id="PS00012">
    <property type="entry name" value="PHOSPHOPANTETHEINE"/>
    <property type="match status" value="1"/>
</dbReference>
<comment type="caution">
    <text evidence="12">The sequence shown here is derived from an EMBL/GenBank/DDBJ whole genome shotgun (WGS) entry which is preliminary data.</text>
</comment>